<feature type="compositionally biased region" description="Polar residues" evidence="1">
    <location>
        <begin position="1"/>
        <end position="13"/>
    </location>
</feature>
<feature type="region of interest" description="Disordered" evidence="1">
    <location>
        <begin position="1"/>
        <end position="21"/>
    </location>
</feature>
<proteinExistence type="predicted"/>
<dbReference type="AlphaFoldDB" id="A0A3B3RQ11"/>
<dbReference type="PROSITE" id="PS50096">
    <property type="entry name" value="IQ"/>
    <property type="match status" value="1"/>
</dbReference>
<dbReference type="Ensembl" id="ENSPKIT00000001283.1">
    <property type="protein sequence ID" value="ENSPKIP00000020662.1"/>
    <property type="gene ID" value="ENSPKIG00000005347.1"/>
</dbReference>
<dbReference type="SMART" id="SM00015">
    <property type="entry name" value="IQ"/>
    <property type="match status" value="1"/>
</dbReference>
<protein>
    <submittedName>
        <fullName evidence="2">Uncharacterized protein</fullName>
    </submittedName>
</protein>
<dbReference type="GeneTree" id="ENSGT00940000177117"/>
<name>A0A3B3RQ11_9TELE</name>
<dbReference type="Proteomes" id="UP000261540">
    <property type="component" value="Unplaced"/>
</dbReference>
<dbReference type="Pfam" id="PF00612">
    <property type="entry name" value="IQ"/>
    <property type="match status" value="1"/>
</dbReference>
<evidence type="ECO:0000256" key="1">
    <source>
        <dbReference type="SAM" id="MobiDB-lite"/>
    </source>
</evidence>
<evidence type="ECO:0000313" key="2">
    <source>
        <dbReference type="Ensembl" id="ENSPKIP00000020662.1"/>
    </source>
</evidence>
<keyword evidence="3" id="KW-1185">Reference proteome</keyword>
<evidence type="ECO:0000313" key="3">
    <source>
        <dbReference type="Proteomes" id="UP000261540"/>
    </source>
</evidence>
<dbReference type="InterPro" id="IPR000048">
    <property type="entry name" value="IQ_motif_EF-hand-BS"/>
</dbReference>
<dbReference type="Gene3D" id="1.20.5.190">
    <property type="match status" value="1"/>
</dbReference>
<sequence>SDCQEMTEQVQESETMELGKDDEAELKEAAVKIQAAFKGYKARKDLRPVFKEVFKEQTKEPNASSHPDSVFLASDAAELQEQLNV</sequence>
<dbReference type="STRING" id="1676925.ENSPKIP00000020662"/>
<reference evidence="2" key="1">
    <citation type="submission" date="2025-08" db="UniProtKB">
        <authorList>
            <consortium name="Ensembl"/>
        </authorList>
    </citation>
    <scope>IDENTIFICATION</scope>
</reference>
<organism evidence="2 3">
    <name type="scientific">Paramormyrops kingsleyae</name>
    <dbReference type="NCBI Taxonomy" id="1676925"/>
    <lineage>
        <taxon>Eukaryota</taxon>
        <taxon>Metazoa</taxon>
        <taxon>Chordata</taxon>
        <taxon>Craniata</taxon>
        <taxon>Vertebrata</taxon>
        <taxon>Euteleostomi</taxon>
        <taxon>Actinopterygii</taxon>
        <taxon>Neopterygii</taxon>
        <taxon>Teleostei</taxon>
        <taxon>Osteoglossocephala</taxon>
        <taxon>Osteoglossomorpha</taxon>
        <taxon>Osteoglossiformes</taxon>
        <taxon>Mormyridae</taxon>
        <taxon>Paramormyrops</taxon>
    </lineage>
</organism>
<reference evidence="2" key="2">
    <citation type="submission" date="2025-09" db="UniProtKB">
        <authorList>
            <consortium name="Ensembl"/>
        </authorList>
    </citation>
    <scope>IDENTIFICATION</scope>
</reference>
<accession>A0A3B3RQ11</accession>